<evidence type="ECO:0000313" key="3">
    <source>
        <dbReference type="Proteomes" id="UP000756132"/>
    </source>
</evidence>
<keyword evidence="3" id="KW-1185">Reference proteome</keyword>
<feature type="region of interest" description="Disordered" evidence="1">
    <location>
        <begin position="363"/>
        <end position="389"/>
    </location>
</feature>
<name>A0A9Q8P824_PASFU</name>
<feature type="compositionally biased region" description="Polar residues" evidence="1">
    <location>
        <begin position="15"/>
        <end position="29"/>
    </location>
</feature>
<dbReference type="AlphaFoldDB" id="A0A9Q8P824"/>
<dbReference type="KEGG" id="ffu:CLAFUR5_04610"/>
<feature type="compositionally biased region" description="Basic and acidic residues" evidence="1">
    <location>
        <begin position="416"/>
        <end position="437"/>
    </location>
</feature>
<reference evidence="2" key="1">
    <citation type="submission" date="2021-12" db="EMBL/GenBank/DDBJ databases">
        <authorList>
            <person name="Zaccaron A."/>
            <person name="Stergiopoulos I."/>
        </authorList>
    </citation>
    <scope>NUCLEOTIDE SEQUENCE</scope>
    <source>
        <strain evidence="2">Race5_Kim</strain>
    </source>
</reference>
<dbReference type="RefSeq" id="XP_047761017.1">
    <property type="nucleotide sequence ID" value="XM_047903758.1"/>
</dbReference>
<gene>
    <name evidence="2" type="ORF">CLAFUR5_04610</name>
</gene>
<accession>A0A9Q8P824</accession>
<dbReference type="EMBL" id="CP090166">
    <property type="protein sequence ID" value="UJO16651.1"/>
    <property type="molecule type" value="Genomic_DNA"/>
</dbReference>
<proteinExistence type="predicted"/>
<dbReference type="GeneID" id="71984488"/>
<organism evidence="2 3">
    <name type="scientific">Passalora fulva</name>
    <name type="common">Tomato leaf mold</name>
    <name type="synonym">Cladosporium fulvum</name>
    <dbReference type="NCBI Taxonomy" id="5499"/>
    <lineage>
        <taxon>Eukaryota</taxon>
        <taxon>Fungi</taxon>
        <taxon>Dikarya</taxon>
        <taxon>Ascomycota</taxon>
        <taxon>Pezizomycotina</taxon>
        <taxon>Dothideomycetes</taxon>
        <taxon>Dothideomycetidae</taxon>
        <taxon>Mycosphaerellales</taxon>
        <taxon>Mycosphaerellaceae</taxon>
        <taxon>Fulvia</taxon>
    </lineage>
</organism>
<feature type="region of interest" description="Disordered" evidence="1">
    <location>
        <begin position="1"/>
        <end position="40"/>
    </location>
</feature>
<reference evidence="2" key="2">
    <citation type="journal article" date="2022" name="Microb. Genom.">
        <title>A chromosome-scale genome assembly of the tomato pathogen Cladosporium fulvum reveals a compartmentalized genome architecture and the presence of a dispensable chromosome.</title>
        <authorList>
            <person name="Zaccaron A.Z."/>
            <person name="Chen L.H."/>
            <person name="Samaras A."/>
            <person name="Stergiopoulos I."/>
        </authorList>
    </citation>
    <scope>NUCLEOTIDE SEQUENCE</scope>
    <source>
        <strain evidence="2">Race5_Kim</strain>
    </source>
</reference>
<protein>
    <submittedName>
        <fullName evidence="2">Uncharacterized protein</fullName>
    </submittedName>
</protein>
<feature type="compositionally biased region" description="Basic and acidic residues" evidence="1">
    <location>
        <begin position="1"/>
        <end position="14"/>
    </location>
</feature>
<feature type="region of interest" description="Disordered" evidence="1">
    <location>
        <begin position="407"/>
        <end position="437"/>
    </location>
</feature>
<evidence type="ECO:0000256" key="1">
    <source>
        <dbReference type="SAM" id="MobiDB-lite"/>
    </source>
</evidence>
<dbReference type="Proteomes" id="UP000756132">
    <property type="component" value="Chromosome 4"/>
</dbReference>
<sequence>MRQEAVDIPAKTHGESTATRDSQDSQQDSPGVAEDRDDFSDGIDRLGSMDFHEMNRVRHHEMRSYQALEDSVAMGLMDASELERYDDDDPTATERVLECIPADTKPLSRTELLGNGIDNSVRISVRDFFAAQASASLVHGRTVGMSPVSGLTALHFRQMQDLAMGREMSGDDGSRMATTKVCKIVTKIDDTAYKTEPKRLFYNDTEITLSTTDKHKYRGDGTAVIAATTRANTVLAPQSLLADKTNQPAKGPPNFSLMGQPDIYNATNLEKHMKQPLKEYAKENLLLQQELIAMTPGGWRACDAKTGEVIDDDHKLFKEACDIIKKYIEGTNDKWYHNEVLRAQQQALPRTLLRNDPLKWVQKRLSSRPEAKRKPRKGTKKQQIPTAEPQRRFCLVHKSQFHSDTYFEGFGDPPSVDEKGDESSEPQKHDSMSPVEDRELPIVEWLHSLAFSLERVVEK</sequence>
<evidence type="ECO:0000313" key="2">
    <source>
        <dbReference type="EMBL" id="UJO16651.1"/>
    </source>
</evidence>